<dbReference type="Gramene" id="HORVU.MOREX.r3.3HG0224600.1">
    <property type="protein sequence ID" value="HORVU.MOREX.r3.3HG0224600.1.CDS1"/>
    <property type="gene ID" value="HORVU.MOREX.r3.3HG0224600"/>
</dbReference>
<feature type="domain" description="Reverse transcriptase" evidence="1">
    <location>
        <begin position="1"/>
        <end position="155"/>
    </location>
</feature>
<organism evidence="2 3">
    <name type="scientific">Hordeum vulgare subsp. vulgare</name>
    <name type="common">Domesticated barley</name>
    <dbReference type="NCBI Taxonomy" id="112509"/>
    <lineage>
        <taxon>Eukaryota</taxon>
        <taxon>Viridiplantae</taxon>
        <taxon>Streptophyta</taxon>
        <taxon>Embryophyta</taxon>
        <taxon>Tracheophyta</taxon>
        <taxon>Spermatophyta</taxon>
        <taxon>Magnoliopsida</taxon>
        <taxon>Liliopsida</taxon>
        <taxon>Poales</taxon>
        <taxon>Poaceae</taxon>
        <taxon>BOP clade</taxon>
        <taxon>Pooideae</taxon>
        <taxon>Triticodae</taxon>
        <taxon>Triticeae</taxon>
        <taxon>Hordeinae</taxon>
        <taxon>Hordeum</taxon>
    </lineage>
</organism>
<reference evidence="2" key="3">
    <citation type="submission" date="2022-01" db="UniProtKB">
        <authorList>
            <consortium name="EnsemblPlants"/>
        </authorList>
    </citation>
    <scope>IDENTIFICATION</scope>
    <source>
        <strain evidence="2">subsp. vulgare</strain>
    </source>
</reference>
<evidence type="ECO:0000313" key="3">
    <source>
        <dbReference type="Proteomes" id="UP000011116"/>
    </source>
</evidence>
<dbReference type="PANTHER" id="PTHR46890:SF41">
    <property type="entry name" value="RNA BINDING _ RNA-DIRECTED DNA POLYMERASE"/>
    <property type="match status" value="1"/>
</dbReference>
<dbReference type="PROSITE" id="PS50878">
    <property type="entry name" value="RT_POL"/>
    <property type="match status" value="1"/>
</dbReference>
<reference evidence="2" key="2">
    <citation type="submission" date="2020-10" db="EMBL/GenBank/DDBJ databases">
        <authorList>
            <person name="Scholz U."/>
            <person name="Mascher M."/>
            <person name="Fiebig A."/>
        </authorList>
    </citation>
    <scope>NUCLEOTIDE SEQUENCE [LARGE SCALE GENOMIC DNA]</scope>
    <source>
        <strain evidence="2">cv. Morex</strain>
    </source>
</reference>
<sequence length="155" mass="17382">MKGFDELWRKHVDCFIKNGSVGIKVNDDVGHFFQTLKGLRQGDPMSPILFNIVADMLALLIKRAKDKDMIGGLIPHLVDGGVSILQYADDTILFMEHDLVKARNLKLILCLFEQLSGLKINFNKSECSVLVEPKVNNTLIINCSVVKLGNYPLRI</sequence>
<dbReference type="AlphaFoldDB" id="A0A8I6XIG6"/>
<reference evidence="3" key="1">
    <citation type="journal article" date="2012" name="Nature">
        <title>A physical, genetic and functional sequence assembly of the barley genome.</title>
        <authorList>
            <consortium name="The International Barley Genome Sequencing Consortium"/>
            <person name="Mayer K.F."/>
            <person name="Waugh R."/>
            <person name="Brown J.W."/>
            <person name="Schulman A."/>
            <person name="Langridge P."/>
            <person name="Platzer M."/>
            <person name="Fincher G.B."/>
            <person name="Muehlbauer G.J."/>
            <person name="Sato K."/>
            <person name="Close T.J."/>
            <person name="Wise R.P."/>
            <person name="Stein N."/>
        </authorList>
    </citation>
    <scope>NUCLEOTIDE SEQUENCE [LARGE SCALE GENOMIC DNA]</scope>
    <source>
        <strain evidence="3">cv. Morex</strain>
    </source>
</reference>
<proteinExistence type="predicted"/>
<dbReference type="Pfam" id="PF00078">
    <property type="entry name" value="RVT_1"/>
    <property type="match status" value="1"/>
</dbReference>
<dbReference type="PANTHER" id="PTHR46890">
    <property type="entry name" value="NON-LTR RETROLELEMENT REVERSE TRANSCRIPTASE-LIKE PROTEIN-RELATED"/>
    <property type="match status" value="1"/>
</dbReference>
<dbReference type="InterPro" id="IPR000477">
    <property type="entry name" value="RT_dom"/>
</dbReference>
<dbReference type="InterPro" id="IPR052343">
    <property type="entry name" value="Retrotransposon-Effector_Assoc"/>
</dbReference>
<evidence type="ECO:0000259" key="1">
    <source>
        <dbReference type="PROSITE" id="PS50878"/>
    </source>
</evidence>
<dbReference type="InterPro" id="IPR043502">
    <property type="entry name" value="DNA/RNA_pol_sf"/>
</dbReference>
<dbReference type="Proteomes" id="UP000011116">
    <property type="component" value="Chromosome 3H"/>
</dbReference>
<name>A0A8I6XIG6_HORVV</name>
<dbReference type="SMR" id="A0A8I6XIG6"/>
<evidence type="ECO:0000313" key="2">
    <source>
        <dbReference type="EnsemblPlants" id="HORVU.MOREX.r3.3HG0224600.1.CDS1"/>
    </source>
</evidence>
<dbReference type="EnsemblPlants" id="HORVU.MOREX.r3.3HG0224600.1">
    <property type="protein sequence ID" value="HORVU.MOREX.r3.3HG0224600.1.CDS1"/>
    <property type="gene ID" value="HORVU.MOREX.r3.3HG0224600"/>
</dbReference>
<keyword evidence="3" id="KW-1185">Reference proteome</keyword>
<dbReference type="SUPFAM" id="SSF56672">
    <property type="entry name" value="DNA/RNA polymerases"/>
    <property type="match status" value="1"/>
</dbReference>
<accession>A0A8I6XIG6</accession>
<protein>
    <recommendedName>
        <fullName evidence="1">Reverse transcriptase domain-containing protein</fullName>
    </recommendedName>
</protein>